<evidence type="ECO:0008006" key="3">
    <source>
        <dbReference type="Google" id="ProtNLM"/>
    </source>
</evidence>
<evidence type="ECO:0000313" key="2">
    <source>
        <dbReference type="EMBL" id="QIM10612.1"/>
    </source>
</evidence>
<sequence>MAEDKNNAEQVKISELGLDEEFLKSKEISPDGTVSKDKIEELKKENEEFAAKRQAGGIIRTAPENGEKTAAEGISLPDGKAPAGEEVQLLSKEEMQVDNENDWVSRYETILKGYADANNQEWKREEKNEDGTAVEGLKGNIGEAKFHFTSEDKAVVNAEGINAIVALAKETGQDIAFNEGWSDEFKAKMLAACEAQGVTIQGRPDAEAEKTNEENASAKAAPVEEQTMALQHVPGQGVYTLSDVSARGYMKMALGSNELDEKIADLKQKGAVIGNPDQDSAKLALFEYAQAMKENKTEQMQDLGNVLKKYGVESVKRNPDRADGQIEITSKDYGSYTPEEKAKIEESIQKLQPQEKTAEGVEKKNANAAVRQAAVAQRGTSLGG</sequence>
<feature type="compositionally biased region" description="Basic and acidic residues" evidence="1">
    <location>
        <begin position="356"/>
        <end position="365"/>
    </location>
</feature>
<feature type="region of interest" description="Disordered" evidence="1">
    <location>
        <begin position="54"/>
        <end position="81"/>
    </location>
</feature>
<evidence type="ECO:0000256" key="1">
    <source>
        <dbReference type="SAM" id="MobiDB-lite"/>
    </source>
</evidence>
<accession>A0A6G8F347</accession>
<gene>
    <name evidence="2" type="ORF">PlAlph_5040</name>
</gene>
<dbReference type="EMBL" id="MN990731">
    <property type="protein sequence ID" value="QIM10612.1"/>
    <property type="molecule type" value="Genomic_DNA"/>
</dbReference>
<reference evidence="2" key="1">
    <citation type="journal article" date="2020" name="J. ISSAAS">
        <title>Lactobacilli and other gastrointestinal microbiota of Peromyscus leucopus, reservoir host for agents of Lyme disease and other zoonoses in North America.</title>
        <authorList>
            <person name="Milovic A."/>
            <person name="Bassam K."/>
            <person name="Shao H."/>
            <person name="Chatzistamou I."/>
            <person name="Tufts D.M."/>
            <person name="Diuk-Wasser M."/>
            <person name="Barbour A.G."/>
        </authorList>
    </citation>
    <scope>NUCLEOTIDE SEQUENCE</scope>
    <source>
        <strain evidence="2">LL90</strain>
    </source>
</reference>
<dbReference type="AlphaFoldDB" id="A0A6G8F347"/>
<name>A0A6G8F347_9PROT</name>
<feature type="region of interest" description="Disordered" evidence="1">
    <location>
        <begin position="349"/>
        <end position="368"/>
    </location>
</feature>
<feature type="region of interest" description="Disordered" evidence="1">
    <location>
        <begin position="203"/>
        <end position="222"/>
    </location>
</feature>
<feature type="compositionally biased region" description="Basic and acidic residues" evidence="1">
    <location>
        <begin position="204"/>
        <end position="213"/>
    </location>
</feature>
<organism evidence="2">
    <name type="scientific">uncultured Alphaproteobacteria bacterium</name>
    <dbReference type="NCBI Taxonomy" id="91750"/>
    <lineage>
        <taxon>Bacteria</taxon>
        <taxon>Pseudomonadati</taxon>
        <taxon>Pseudomonadota</taxon>
        <taxon>Alphaproteobacteria</taxon>
        <taxon>environmental samples</taxon>
    </lineage>
</organism>
<proteinExistence type="predicted"/>
<protein>
    <recommendedName>
        <fullName evidence="3">Large polyvalent protein-associated domain-containing protein</fullName>
    </recommendedName>
</protein>